<accession>A0ABP9V6S2</accession>
<reference evidence="1 2" key="1">
    <citation type="submission" date="2024-02" db="EMBL/GenBank/DDBJ databases">
        <title>Rubritalea halochordaticola NBRC 107102.</title>
        <authorList>
            <person name="Ichikawa N."/>
            <person name="Katano-Makiyama Y."/>
            <person name="Hidaka K."/>
        </authorList>
    </citation>
    <scope>NUCLEOTIDE SEQUENCE [LARGE SCALE GENOMIC DNA]</scope>
    <source>
        <strain evidence="1 2">NBRC 107102</strain>
    </source>
</reference>
<protein>
    <submittedName>
        <fullName evidence="1">Uncharacterized protein</fullName>
    </submittedName>
</protein>
<organism evidence="1 2">
    <name type="scientific">Rubritalea halochordaticola</name>
    <dbReference type="NCBI Taxonomy" id="714537"/>
    <lineage>
        <taxon>Bacteria</taxon>
        <taxon>Pseudomonadati</taxon>
        <taxon>Verrucomicrobiota</taxon>
        <taxon>Verrucomicrobiia</taxon>
        <taxon>Verrucomicrobiales</taxon>
        <taxon>Rubritaleaceae</taxon>
        <taxon>Rubritalea</taxon>
    </lineage>
</organism>
<proteinExistence type="predicted"/>
<evidence type="ECO:0000313" key="2">
    <source>
        <dbReference type="Proteomes" id="UP001424741"/>
    </source>
</evidence>
<comment type="caution">
    <text evidence="1">The sequence shown here is derived from an EMBL/GenBank/DDBJ whole genome shotgun (WGS) entry which is preliminary data.</text>
</comment>
<evidence type="ECO:0000313" key="1">
    <source>
        <dbReference type="EMBL" id="GAA5496312.1"/>
    </source>
</evidence>
<dbReference type="EMBL" id="BAABRL010000007">
    <property type="protein sequence ID" value="GAA5496312.1"/>
    <property type="molecule type" value="Genomic_DNA"/>
</dbReference>
<name>A0ABP9V6S2_9BACT</name>
<dbReference type="Proteomes" id="UP001424741">
    <property type="component" value="Unassembled WGS sequence"/>
</dbReference>
<gene>
    <name evidence="1" type="ORF">Rhal01_02495</name>
</gene>
<sequence>MALVAGLTSGLTAGEIPEVFKPYFEEGKPVRAEIVTVAPPKEFEGFIQKLGEAAQKDPEWFKEHSKKTPAGSPIPVYDTQLGMTEDEYNNYVKLWDQRKVVKQADVALMLTKESDNVWKINGSGPASNLTLLRYQVDKDAFTSTNGELKRIADIAAPAHSMFGAWNGKEWRYLSENSLGKIKENVALGMTGDKKYGMLVYRLQEVTAAGRPLLDRSMVIRFLPVK</sequence>
<keyword evidence="2" id="KW-1185">Reference proteome</keyword>